<evidence type="ECO:0000256" key="2">
    <source>
        <dbReference type="SAM" id="MobiDB-lite"/>
    </source>
</evidence>
<feature type="compositionally biased region" description="Basic and acidic residues" evidence="2">
    <location>
        <begin position="581"/>
        <end position="596"/>
    </location>
</feature>
<dbReference type="InterPro" id="IPR007480">
    <property type="entry name" value="DUF529"/>
</dbReference>
<feature type="compositionally biased region" description="Basic and acidic residues" evidence="2">
    <location>
        <begin position="544"/>
        <end position="564"/>
    </location>
</feature>
<dbReference type="Pfam" id="PF04385">
    <property type="entry name" value="FAINT"/>
    <property type="match status" value="1"/>
</dbReference>
<dbReference type="PANTHER" id="PTHR43941:SF1">
    <property type="entry name" value="STRUCTURAL MAINTENANCE OF CHROMOSOMES PROTEIN 2"/>
    <property type="match status" value="1"/>
</dbReference>
<keyword evidence="1" id="KW-0175">Coiled coil</keyword>
<feature type="compositionally biased region" description="Basic and acidic residues" evidence="2">
    <location>
        <begin position="858"/>
        <end position="867"/>
    </location>
</feature>
<evidence type="ECO:0000256" key="1">
    <source>
        <dbReference type="SAM" id="Coils"/>
    </source>
</evidence>
<dbReference type="OrthoDB" id="10623503at2759"/>
<dbReference type="Proteomes" id="UP000244803">
    <property type="component" value="Chromosome 4"/>
</dbReference>
<protein>
    <submittedName>
        <fullName evidence="3">Uncharacterized protein</fullName>
    </submittedName>
</protein>
<feature type="compositionally biased region" description="Basic and acidic residues" evidence="2">
    <location>
        <begin position="614"/>
        <end position="636"/>
    </location>
</feature>
<reference evidence="3" key="1">
    <citation type="submission" date="2022-07" db="EMBL/GenBank/DDBJ databases">
        <title>Evaluation of T. orientalis genome assembly methods using nanopore sequencing and analysis of variation between genomes.</title>
        <authorList>
            <person name="Yam J."/>
            <person name="Micallef M.L."/>
            <person name="Liu M."/>
            <person name="Djordjevic S.P."/>
            <person name="Bogema D.R."/>
            <person name="Jenkins C."/>
        </authorList>
    </citation>
    <scope>NUCLEOTIDE SEQUENCE</scope>
    <source>
        <strain evidence="3">Fish Creek</strain>
    </source>
</reference>
<feature type="compositionally biased region" description="Basic and acidic residues" evidence="2">
    <location>
        <begin position="1201"/>
        <end position="1239"/>
    </location>
</feature>
<dbReference type="GO" id="GO:0000793">
    <property type="term" value="C:condensed chromosome"/>
    <property type="evidence" value="ECO:0007669"/>
    <property type="project" value="TreeGrafter"/>
</dbReference>
<dbReference type="GO" id="GO:0003682">
    <property type="term" value="F:chromatin binding"/>
    <property type="evidence" value="ECO:0007669"/>
    <property type="project" value="TreeGrafter"/>
</dbReference>
<dbReference type="CDD" id="cd06503">
    <property type="entry name" value="ATP-synt_Fo_b"/>
    <property type="match status" value="1"/>
</dbReference>
<feature type="compositionally biased region" description="Polar residues" evidence="2">
    <location>
        <begin position="1420"/>
        <end position="1439"/>
    </location>
</feature>
<feature type="region of interest" description="Disordered" evidence="2">
    <location>
        <begin position="1384"/>
        <end position="1479"/>
    </location>
</feature>
<dbReference type="GO" id="GO:0007076">
    <property type="term" value="P:mitotic chromosome condensation"/>
    <property type="evidence" value="ECO:0007669"/>
    <property type="project" value="TreeGrafter"/>
</dbReference>
<name>A0A976M690_THEOR</name>
<feature type="compositionally biased region" description="Polar residues" evidence="2">
    <location>
        <begin position="1389"/>
        <end position="1403"/>
    </location>
</feature>
<dbReference type="GO" id="GO:0000796">
    <property type="term" value="C:condensin complex"/>
    <property type="evidence" value="ECO:0007669"/>
    <property type="project" value="TreeGrafter"/>
</dbReference>
<feature type="region of interest" description="Disordered" evidence="2">
    <location>
        <begin position="73"/>
        <end position="103"/>
    </location>
</feature>
<organism evidence="3 4">
    <name type="scientific">Theileria orientalis</name>
    <dbReference type="NCBI Taxonomy" id="68886"/>
    <lineage>
        <taxon>Eukaryota</taxon>
        <taxon>Sar</taxon>
        <taxon>Alveolata</taxon>
        <taxon>Apicomplexa</taxon>
        <taxon>Aconoidasida</taxon>
        <taxon>Piroplasmida</taxon>
        <taxon>Theileriidae</taxon>
        <taxon>Theileria</taxon>
    </lineage>
</organism>
<proteinExistence type="predicted"/>
<sequence length="1479" mass="160547">MKYQSFQIICSQFIKDVNNKNPTKKISDFKFFDESKDLEKTLKKGGESWENINNFDIIYYDGKPNKISQEVEDENTILSPPSSTVSDTIQNRQDRSNNTGQQKEIQIYTYRTVGSYSGPFYNNKVAEENPWDKLSKAFKKYTHTIKYPYKSRVYEPSEYYITVYVPSRSSSNKFTYRESKEKVFYVEFYYMATDNIATTDPLIVGFISPNWREHESLGRYSSKGCKTISGKGSKCYYPWTYLKGKKEFTGDVDTENAIIEKDLINGLLEELGTRERSLRRQDKLVINLNQKPGNDVGVSGLKYPESGYFKDGKRKITVKKVTKPDLTGYEKYVHTVDSPVIFQDFYVTYERNSMYIIAGSVSRGAKIESVDAYYENGTNPVRGGSNNLVLITFTFRPSSGKLYAFSYYDFVTDLQRVKTWSTDVKKTIRDTDAISGRDADLQRRLQQESQRLNPLLIFVKPGEDPSTPKASGSPPPGKPSPTMTPSTHSRTSGSSFVAPGPPAVRSPGLIDSSSSDPVLQKSPKVEVKSPPPPPPAAPHTTQAGHDRPQDRGTDGPQESGKDKVLSSPTVATPSRVPPAPKPEDSPARGTDLRGETGKGPQITPTQDKGNLGETGDRVTDNKVQHRSSDLPPDRTFDLNSQSPRPHTDDTKNQDEEEYDESDDISKTVKIAAGVATTAIGTGAIGGAIIIGDGSSGSSASHADGSAASTEDNAGSGLATSTPTTGTGSKTGSRASSKAGSSAGSTAGSRASSTAGSRTGSVSDLTSLDSTDPSSTLTSPPANEGTGADAGLTVSTGADGSVASSDGSTDPSLASAEPAEAKPAESAEAEPAKTVELGSLFLGEGGDSVEYTPGLPLRTKKEEAKGLAEEARKTAEKLQKAAEDMIKEAEELTKAAEDAKDIESLTAKMDAAAYNVGVARTGAADVSKPLDMTYYDSFPSGHHHRADYDLLIKMYKQYRRENNEMYRVSFPDGWHGANFGDFDVIEQEAKKYRDDKYEKEREAKSGQLKEKFQQITANAEKIAEKEGEMAKKKEALEDKHEQLEAKKLEIFELKEVIAELQRQLRELEGEARTLNNEHSGIYAAYKILEVEHKRLGDEKRKLLHEHTVLVDESLKHFMKHNDLNTSLEYAYEKPTGTDDGRIDLSNYENFASAAFTVPGLDFESGEGEAKAEGAEATPAHVTPVSTPAPETHVAAPSAPAEPAKEEAPVAEPTKEVVKEETATETHVTPVKEAEPVKEETAPATHVAPTHVTAPAEPVKEPAKEAAPVTNPAAPKTQAPAVLRLFKADDNGNEVEMVAETDFTKKNFVGDDKYEFKSGVKCTKVMFGDHELWKKGDHNVTEPVNVTYRNTLNVVVVRDNQYSVSYKKDSLKDEWKHDGTTERLTSAAAKTAQTISTLESGTPSARTRGLASPGLARGHTGGSTTNLAASKGLSTSTTDLTASGALSKALSTSTESLSGTEEKSEHKSGTGTLRGAGGAHP</sequence>
<feature type="compositionally biased region" description="Gly residues" evidence="2">
    <location>
        <begin position="1470"/>
        <end position="1479"/>
    </location>
</feature>
<evidence type="ECO:0000313" key="3">
    <source>
        <dbReference type="EMBL" id="UKJ89325.2"/>
    </source>
</evidence>
<feature type="region of interest" description="Disordered" evidence="2">
    <location>
        <begin position="459"/>
        <end position="665"/>
    </location>
</feature>
<dbReference type="EMBL" id="CP056067">
    <property type="protein sequence ID" value="UKJ89325.2"/>
    <property type="molecule type" value="Genomic_DNA"/>
</dbReference>
<evidence type="ECO:0000313" key="4">
    <source>
        <dbReference type="Proteomes" id="UP000244803"/>
    </source>
</evidence>
<gene>
    <name evidence="3" type="ORF">MACJ_002573</name>
</gene>
<dbReference type="PANTHER" id="PTHR43941">
    <property type="entry name" value="STRUCTURAL MAINTENANCE OF CHROMOSOMES PROTEIN 2"/>
    <property type="match status" value="1"/>
</dbReference>
<feature type="compositionally biased region" description="Low complexity" evidence="2">
    <location>
        <begin position="793"/>
        <end position="817"/>
    </location>
</feature>
<accession>A0A976M690</accession>
<dbReference type="GO" id="GO:0000785">
    <property type="term" value="C:chromatin"/>
    <property type="evidence" value="ECO:0007669"/>
    <property type="project" value="TreeGrafter"/>
</dbReference>
<feature type="region of interest" description="Disordered" evidence="2">
    <location>
        <begin position="1162"/>
        <end position="1251"/>
    </location>
</feature>
<feature type="compositionally biased region" description="Basic and acidic residues" evidence="2">
    <location>
        <begin position="818"/>
        <end position="832"/>
    </location>
</feature>
<feature type="compositionally biased region" description="Polar residues" evidence="2">
    <location>
        <begin position="76"/>
        <end position="103"/>
    </location>
</feature>
<feature type="region of interest" description="Disordered" evidence="2">
    <location>
        <begin position="686"/>
        <end position="867"/>
    </location>
</feature>
<feature type="coiled-coil region" evidence="1">
    <location>
        <begin position="1021"/>
        <end position="1104"/>
    </location>
</feature>
<feature type="compositionally biased region" description="Low complexity" evidence="2">
    <location>
        <begin position="686"/>
        <end position="780"/>
    </location>
</feature>